<dbReference type="InterPro" id="IPR000391">
    <property type="entry name" value="Rng_hydr_dOase-bsu"/>
</dbReference>
<dbReference type="RefSeq" id="WP_307413700.1">
    <property type="nucleotide sequence ID" value="NZ_JAUSTW010000014.1"/>
</dbReference>
<comment type="caution">
    <text evidence="3">The sequence shown here is derived from an EMBL/GenBank/DDBJ whole genome shotgun (WGS) entry which is preliminary data.</text>
</comment>
<name>A0ABT9Y2D6_9BACI</name>
<keyword evidence="4" id="KW-1185">Reference proteome</keyword>
<dbReference type="EMBL" id="JAUSTW010000014">
    <property type="protein sequence ID" value="MDQ0201939.1"/>
    <property type="molecule type" value="Genomic_DNA"/>
</dbReference>
<keyword evidence="3" id="KW-0223">Dioxygenase</keyword>
<organism evidence="3 4">
    <name type="scientific">Neobacillus ginsengisoli</name>
    <dbReference type="NCBI Taxonomy" id="904295"/>
    <lineage>
        <taxon>Bacteria</taxon>
        <taxon>Bacillati</taxon>
        <taxon>Bacillota</taxon>
        <taxon>Bacilli</taxon>
        <taxon>Bacillales</taxon>
        <taxon>Bacillaceae</taxon>
        <taxon>Neobacillus</taxon>
    </lineage>
</organism>
<evidence type="ECO:0000313" key="4">
    <source>
        <dbReference type="Proteomes" id="UP001224122"/>
    </source>
</evidence>
<evidence type="ECO:0000256" key="1">
    <source>
        <dbReference type="ARBA" id="ARBA00009570"/>
    </source>
</evidence>
<dbReference type="PANTHER" id="PTHR41534">
    <property type="entry name" value="BLR3401 PROTEIN"/>
    <property type="match status" value="1"/>
</dbReference>
<reference evidence="3 4" key="1">
    <citation type="submission" date="2023-07" db="EMBL/GenBank/DDBJ databases">
        <title>Genomic Encyclopedia of Type Strains, Phase IV (KMG-IV): sequencing the most valuable type-strain genomes for metagenomic binning, comparative biology and taxonomic classification.</title>
        <authorList>
            <person name="Goeker M."/>
        </authorList>
    </citation>
    <scope>NUCLEOTIDE SEQUENCE [LARGE SCALE GENOMIC DNA]</scope>
    <source>
        <strain evidence="3 4">DSM 27594</strain>
    </source>
</reference>
<dbReference type="GO" id="GO:0051213">
    <property type="term" value="F:dioxygenase activity"/>
    <property type="evidence" value="ECO:0007669"/>
    <property type="project" value="UniProtKB-KW"/>
</dbReference>
<dbReference type="CDD" id="cd00667">
    <property type="entry name" value="ring_hydroxylating_dioxygenases_beta"/>
    <property type="match status" value="1"/>
</dbReference>
<proteinExistence type="inferred from homology"/>
<evidence type="ECO:0000256" key="2">
    <source>
        <dbReference type="ARBA" id="ARBA00023002"/>
    </source>
</evidence>
<gene>
    <name evidence="3" type="ORF">J2S10_005150</name>
</gene>
<dbReference type="SUPFAM" id="SSF54427">
    <property type="entry name" value="NTF2-like"/>
    <property type="match status" value="1"/>
</dbReference>
<accession>A0ABT9Y2D6</accession>
<dbReference type="PANTHER" id="PTHR41534:SF2">
    <property type="entry name" value="3-PHENYLPROPIONATE_CINNAMIC ACID DIOXYGENASE SUBUNIT BETA"/>
    <property type="match status" value="1"/>
</dbReference>
<protein>
    <submittedName>
        <fullName evidence="3">3-phenylpropionate/cinnamic acid dioxygenase small subunit</fullName>
    </submittedName>
</protein>
<dbReference type="Gene3D" id="3.10.450.50">
    <property type="match status" value="1"/>
</dbReference>
<sequence length="180" mass="21477">MKELSMIGGIRMSIEKMLATYEFEQWLYREAKYLDDIDFDGWFHLLHSNICYQMPVRVNKEGVERPDFSLDMFAFNDDYELLKIRVDRLKTDYAWAEIPPSRTRRSVNNVQLLEYIPNEKAAVNSYLTIYRSRSTDIHHDIISGERRDEFTYVDGEWKLSKRVFIVDQTTINTRNLAIFV</sequence>
<dbReference type="InterPro" id="IPR032710">
    <property type="entry name" value="NTF2-like_dom_sf"/>
</dbReference>
<evidence type="ECO:0000313" key="3">
    <source>
        <dbReference type="EMBL" id="MDQ0201939.1"/>
    </source>
</evidence>
<keyword evidence="2" id="KW-0560">Oxidoreductase</keyword>
<dbReference type="Proteomes" id="UP001224122">
    <property type="component" value="Unassembled WGS sequence"/>
</dbReference>
<dbReference type="Pfam" id="PF00866">
    <property type="entry name" value="Ring_hydroxyl_B"/>
    <property type="match status" value="1"/>
</dbReference>
<comment type="similarity">
    <text evidence="1">Belongs to the bacterial ring-hydroxylating dioxygenase beta subunit family.</text>
</comment>